<evidence type="ECO:0000256" key="7">
    <source>
        <dbReference type="PIRNR" id="PIRNR006630"/>
    </source>
</evidence>
<dbReference type="GO" id="GO:0003952">
    <property type="term" value="F:NAD+ synthase (glutamine-hydrolyzing) activity"/>
    <property type="evidence" value="ECO:0007669"/>
    <property type="project" value="UniProtKB-UniRule"/>
</dbReference>
<keyword evidence="11" id="KW-1185">Reference proteome</keyword>
<dbReference type="Gene3D" id="1.10.10.1140">
    <property type="entry name" value="Glutamine-dependent NAD+ synthetase, C-terminal domain"/>
    <property type="match status" value="1"/>
</dbReference>
<evidence type="ECO:0000256" key="5">
    <source>
        <dbReference type="ARBA" id="ARBA00022840"/>
    </source>
</evidence>
<dbReference type="GO" id="GO:0005524">
    <property type="term" value="F:ATP binding"/>
    <property type="evidence" value="ECO:0007669"/>
    <property type="project" value="UniProtKB-UniRule"/>
</dbReference>
<dbReference type="AlphaFoldDB" id="A0A2S0KLH2"/>
<dbReference type="UniPathway" id="UPA00253">
    <property type="reaction ID" value="UER00334"/>
</dbReference>
<comment type="pathway">
    <text evidence="1 7">Cofactor biosynthesis; NAD(+) biosynthesis; NAD(+) from deamido-NAD(+) (L-Gln route): step 1/1.</text>
</comment>
<dbReference type="CDD" id="cd07570">
    <property type="entry name" value="GAT_Gln-NAD-synth"/>
    <property type="match status" value="1"/>
</dbReference>
<protein>
    <recommendedName>
        <fullName evidence="7">Glutamine-dependent NAD(+) synthetase</fullName>
        <ecNumber evidence="7">6.3.5.1</ecNumber>
    </recommendedName>
    <alternativeName>
        <fullName evidence="7">NAD(+) synthase [glutamine-hydrolyzing]</fullName>
    </alternativeName>
</protein>
<dbReference type="Gene3D" id="3.60.110.10">
    <property type="entry name" value="Carbon-nitrogen hydrolase"/>
    <property type="match status" value="1"/>
</dbReference>
<sequence>MTNNNFINVSAAVPNLALADIKKNIEIHKELISKAAERGNNILVFPELSLTGTSVGDLFLQGSFLDSAYSGLIELAKFTSNYSDLFVVVGLPLQVSGRTYNVAATLLNGEILGFTPKYKLNDYDTYQESRYFASLNLESEEIFTNDGHLFSYSPYTLCDKKSSKYVNISIVVGSDIDSPEVLSKLEQSKSDIIINPNVEAELLFSENTRREKITEKSADTKTAIISAYAGSGESSSHYIYQGAGIISELGENLVELKETFNNDDSLLAETLISLSPIRLSQRKTKAKLSSNYPTYSELNFTDPKFSRLETKRYPFVRTDDIRKFDKNNVDITNLYGRCINLQAAGLARRIKHIHAKTMVIGVSGGLDSTVALLVCDRAREILGLGKDSIMAVTMPGFGSSKGSKSNAEILAEALDIDLKEISIVPATTQHLEDIEHDINTHDLTYENAQARERTQILMDLSNKHNGLVVGTGDLSEMALGWCTYNGDQMSMYAVNSSLPKTTMRYLLNIAYYEYKDSNPQLAQVLNDIVTAPVSPELLPPDADGNITQKTEEQIGSYTLHDFFLYHYCYRGNSIADTFALAKANFARESSADKKEQSSYATPKGETFTESEIKTTFKTFIRKLYTQQFKRKASPDAIKVTELGLSASGDFQIPSDLNISIFMDEIDNL</sequence>
<evidence type="ECO:0000259" key="9">
    <source>
        <dbReference type="PROSITE" id="PS50263"/>
    </source>
</evidence>
<evidence type="ECO:0000313" key="11">
    <source>
        <dbReference type="Proteomes" id="UP000237947"/>
    </source>
</evidence>
<dbReference type="PIRSF" id="PIRSF006630">
    <property type="entry name" value="NADS_GAT"/>
    <property type="match status" value="1"/>
</dbReference>
<dbReference type="InterPro" id="IPR014445">
    <property type="entry name" value="Gln-dep_NAD_synthase"/>
</dbReference>
<keyword evidence="4 7" id="KW-0547">Nucleotide-binding</keyword>
<dbReference type="Pfam" id="PF00795">
    <property type="entry name" value="CN_hydrolase"/>
    <property type="match status" value="1"/>
</dbReference>
<dbReference type="GO" id="GO:0004359">
    <property type="term" value="F:glutaminase activity"/>
    <property type="evidence" value="ECO:0007669"/>
    <property type="project" value="InterPro"/>
</dbReference>
<evidence type="ECO:0000256" key="3">
    <source>
        <dbReference type="ARBA" id="ARBA00022598"/>
    </source>
</evidence>
<dbReference type="InterPro" id="IPR022310">
    <property type="entry name" value="NAD/GMP_synthase"/>
</dbReference>
<dbReference type="PANTHER" id="PTHR23090">
    <property type="entry name" value="NH 3 /GLUTAMINE-DEPENDENT NAD + SYNTHETASE"/>
    <property type="match status" value="1"/>
</dbReference>
<keyword evidence="5 7" id="KW-0067">ATP-binding</keyword>
<dbReference type="NCBIfam" id="TIGR00552">
    <property type="entry name" value="nadE"/>
    <property type="match status" value="1"/>
</dbReference>
<comment type="similarity">
    <text evidence="8">Belongs to the NAD synthetase family.</text>
</comment>
<dbReference type="InterPro" id="IPR014729">
    <property type="entry name" value="Rossmann-like_a/b/a_fold"/>
</dbReference>
<dbReference type="RefSeq" id="WP_106011868.1">
    <property type="nucleotide sequence ID" value="NZ_CP027226.1"/>
</dbReference>
<reference evidence="11" key="1">
    <citation type="submission" date="2018-02" db="EMBL/GenBank/DDBJ databases">
        <authorList>
            <person name="Holder M.E."/>
            <person name="Ajami N.J."/>
            <person name="Petrosino J.F."/>
        </authorList>
    </citation>
    <scope>NUCLEOTIDE SEQUENCE [LARGE SCALE GENOMIC DNA]</scope>
    <source>
        <strain evidence="11">CCUG 47711</strain>
    </source>
</reference>
<evidence type="ECO:0000256" key="6">
    <source>
        <dbReference type="ARBA" id="ARBA00023027"/>
    </source>
</evidence>
<evidence type="ECO:0000256" key="8">
    <source>
        <dbReference type="RuleBase" id="RU003811"/>
    </source>
</evidence>
<comment type="similarity">
    <text evidence="2 7">In the C-terminal section; belongs to the NAD synthetase family.</text>
</comment>
<dbReference type="KEGG" id="fsa:C5Q98_00930"/>
<name>A0A2S0KLH2_9FIRM</name>
<dbReference type="SUPFAM" id="SSF56317">
    <property type="entry name" value="Carbon-nitrogen hydrolase"/>
    <property type="match status" value="1"/>
</dbReference>
<evidence type="ECO:0000256" key="1">
    <source>
        <dbReference type="ARBA" id="ARBA00005188"/>
    </source>
</evidence>
<feature type="domain" description="CN hydrolase" evidence="9">
    <location>
        <begin position="9"/>
        <end position="279"/>
    </location>
</feature>
<comment type="catalytic activity">
    <reaction evidence="7">
        <text>deamido-NAD(+) + L-glutamine + ATP + H2O = L-glutamate + AMP + diphosphate + NAD(+) + H(+)</text>
        <dbReference type="Rhea" id="RHEA:24384"/>
        <dbReference type="ChEBI" id="CHEBI:15377"/>
        <dbReference type="ChEBI" id="CHEBI:15378"/>
        <dbReference type="ChEBI" id="CHEBI:29985"/>
        <dbReference type="ChEBI" id="CHEBI:30616"/>
        <dbReference type="ChEBI" id="CHEBI:33019"/>
        <dbReference type="ChEBI" id="CHEBI:57540"/>
        <dbReference type="ChEBI" id="CHEBI:58359"/>
        <dbReference type="ChEBI" id="CHEBI:58437"/>
        <dbReference type="ChEBI" id="CHEBI:456215"/>
        <dbReference type="EC" id="6.3.5.1"/>
    </reaction>
</comment>
<dbReference type="EC" id="6.3.5.1" evidence="7"/>
<dbReference type="PANTHER" id="PTHR23090:SF9">
    <property type="entry name" value="GLUTAMINE-DEPENDENT NAD(+) SYNTHETASE"/>
    <property type="match status" value="1"/>
</dbReference>
<dbReference type="InterPro" id="IPR036526">
    <property type="entry name" value="C-N_Hydrolase_sf"/>
</dbReference>
<dbReference type="InterPro" id="IPR041856">
    <property type="entry name" value="NAD+_synth_C"/>
</dbReference>
<dbReference type="Gene3D" id="3.40.50.620">
    <property type="entry name" value="HUPs"/>
    <property type="match status" value="1"/>
</dbReference>
<evidence type="ECO:0000256" key="4">
    <source>
        <dbReference type="ARBA" id="ARBA00022741"/>
    </source>
</evidence>
<dbReference type="EMBL" id="CP027226">
    <property type="protein sequence ID" value="AVM41882.1"/>
    <property type="molecule type" value="Genomic_DNA"/>
</dbReference>
<dbReference type="CDD" id="cd00553">
    <property type="entry name" value="NAD_synthase"/>
    <property type="match status" value="1"/>
</dbReference>
<dbReference type="InterPro" id="IPR003010">
    <property type="entry name" value="C-N_Hydrolase"/>
</dbReference>
<dbReference type="Proteomes" id="UP000237947">
    <property type="component" value="Chromosome"/>
</dbReference>
<dbReference type="InterPro" id="IPR003694">
    <property type="entry name" value="NAD_synthase"/>
</dbReference>
<accession>A0A2S0KLH2</accession>
<dbReference type="GO" id="GO:0009435">
    <property type="term" value="P:NAD+ biosynthetic process"/>
    <property type="evidence" value="ECO:0007669"/>
    <property type="project" value="UniProtKB-UniRule"/>
</dbReference>
<dbReference type="GO" id="GO:0005737">
    <property type="term" value="C:cytoplasm"/>
    <property type="evidence" value="ECO:0007669"/>
    <property type="project" value="InterPro"/>
</dbReference>
<keyword evidence="3 7" id="KW-0436">Ligase</keyword>
<keyword evidence="6 7" id="KW-0520">NAD</keyword>
<dbReference type="OrthoDB" id="9803818at2"/>
<dbReference type="NCBIfam" id="NF002730">
    <property type="entry name" value="PRK02628.1"/>
    <property type="match status" value="1"/>
</dbReference>
<gene>
    <name evidence="10" type="ORF">C5Q98_00930</name>
</gene>
<proteinExistence type="inferred from homology"/>
<organism evidence="10 11">
    <name type="scientific">Fastidiosipila sanguinis</name>
    <dbReference type="NCBI Taxonomy" id="236753"/>
    <lineage>
        <taxon>Bacteria</taxon>
        <taxon>Bacillati</taxon>
        <taxon>Bacillota</taxon>
        <taxon>Clostridia</taxon>
        <taxon>Eubacteriales</taxon>
        <taxon>Oscillospiraceae</taxon>
        <taxon>Fastidiosipila</taxon>
    </lineage>
</organism>
<dbReference type="PROSITE" id="PS50263">
    <property type="entry name" value="CN_HYDROLASE"/>
    <property type="match status" value="1"/>
</dbReference>
<dbReference type="SUPFAM" id="SSF52402">
    <property type="entry name" value="Adenine nucleotide alpha hydrolases-like"/>
    <property type="match status" value="1"/>
</dbReference>
<evidence type="ECO:0000313" key="10">
    <source>
        <dbReference type="EMBL" id="AVM41882.1"/>
    </source>
</evidence>
<dbReference type="Pfam" id="PF02540">
    <property type="entry name" value="NAD_synthase"/>
    <property type="match status" value="1"/>
</dbReference>
<evidence type="ECO:0000256" key="2">
    <source>
        <dbReference type="ARBA" id="ARBA00007145"/>
    </source>
</evidence>